<protein>
    <submittedName>
        <fullName evidence="1">Uncharacterized protein</fullName>
    </submittedName>
</protein>
<dbReference type="AlphaFoldDB" id="A0A841ECD7"/>
<dbReference type="EMBL" id="JACHKT010000002">
    <property type="protein sequence ID" value="MBB6001777.1"/>
    <property type="molecule type" value="Genomic_DNA"/>
</dbReference>
<sequence>MVTLNYVKVILEKVSFDAKLFEKELKKAIKTLLSDEVKELQVWCYDKFGKTYKQVIEKCFNRIRRKMIRLSA</sequence>
<dbReference type="Proteomes" id="UP000524404">
    <property type="component" value="Unassembled WGS sequence"/>
</dbReference>
<comment type="caution">
    <text evidence="1">The sequence shown here is derived from an EMBL/GenBank/DDBJ whole genome shotgun (WGS) entry which is preliminary data.</text>
</comment>
<proteinExistence type="predicted"/>
<evidence type="ECO:0000313" key="2">
    <source>
        <dbReference type="Proteomes" id="UP000524404"/>
    </source>
</evidence>
<dbReference type="RefSeq" id="WP_184129514.1">
    <property type="nucleotide sequence ID" value="NZ_JACHKT010000002.1"/>
</dbReference>
<reference evidence="1 2" key="1">
    <citation type="submission" date="2020-08" db="EMBL/GenBank/DDBJ databases">
        <title>Functional genomics of gut bacteria from endangered species of beetles.</title>
        <authorList>
            <person name="Carlos-Shanley C."/>
        </authorList>
    </citation>
    <scope>NUCLEOTIDE SEQUENCE [LARGE SCALE GENOMIC DNA]</scope>
    <source>
        <strain evidence="1 2">S00070</strain>
    </source>
</reference>
<accession>A0A841ECD7</accession>
<evidence type="ECO:0000313" key="1">
    <source>
        <dbReference type="EMBL" id="MBB6001777.1"/>
    </source>
</evidence>
<gene>
    <name evidence="1" type="ORF">HNP25_000417</name>
</gene>
<name>A0A841ECD7_9BACT</name>
<keyword evidence="2" id="KW-1185">Reference proteome</keyword>
<organism evidence="1 2">
    <name type="scientific">Arcicella rosea</name>
    <dbReference type="NCBI Taxonomy" id="502909"/>
    <lineage>
        <taxon>Bacteria</taxon>
        <taxon>Pseudomonadati</taxon>
        <taxon>Bacteroidota</taxon>
        <taxon>Cytophagia</taxon>
        <taxon>Cytophagales</taxon>
        <taxon>Flectobacillaceae</taxon>
        <taxon>Arcicella</taxon>
    </lineage>
</organism>